<evidence type="ECO:0000313" key="2">
    <source>
        <dbReference type="Proteomes" id="UP000557566"/>
    </source>
</evidence>
<accession>A0A8H4PYB8</accession>
<comment type="caution">
    <text evidence="1">The sequence shown here is derived from an EMBL/GenBank/DDBJ whole genome shotgun (WGS) entry which is preliminary data.</text>
</comment>
<dbReference type="Proteomes" id="UP000557566">
    <property type="component" value="Unassembled WGS sequence"/>
</dbReference>
<proteinExistence type="predicted"/>
<name>A0A8H4PYB8_9HYPO</name>
<organism evidence="1 2">
    <name type="scientific">Ophiocordyceps sinensis</name>
    <dbReference type="NCBI Taxonomy" id="72228"/>
    <lineage>
        <taxon>Eukaryota</taxon>
        <taxon>Fungi</taxon>
        <taxon>Dikarya</taxon>
        <taxon>Ascomycota</taxon>
        <taxon>Pezizomycotina</taxon>
        <taxon>Sordariomycetes</taxon>
        <taxon>Hypocreomycetidae</taxon>
        <taxon>Hypocreales</taxon>
        <taxon>Ophiocordycipitaceae</taxon>
        <taxon>Ophiocordyceps</taxon>
    </lineage>
</organism>
<dbReference type="AlphaFoldDB" id="A0A8H4PYB8"/>
<keyword evidence="2" id="KW-1185">Reference proteome</keyword>
<reference evidence="1 2" key="1">
    <citation type="journal article" date="2020" name="Genome Biol. Evol.">
        <title>A new high-quality draft genome assembly of the Chinese cordyceps Ophiocordyceps sinensis.</title>
        <authorList>
            <person name="Shu R."/>
            <person name="Zhang J."/>
            <person name="Meng Q."/>
            <person name="Zhang H."/>
            <person name="Zhou G."/>
            <person name="Li M."/>
            <person name="Wu P."/>
            <person name="Zhao Y."/>
            <person name="Chen C."/>
            <person name="Qin Q."/>
        </authorList>
    </citation>
    <scope>NUCLEOTIDE SEQUENCE [LARGE SCALE GENOMIC DNA]</scope>
    <source>
        <strain evidence="1 2">IOZ07</strain>
    </source>
</reference>
<gene>
    <name evidence="1" type="ORF">G6O67_000016</name>
</gene>
<sequence>MASATKVVEIPVAGTTTTKKRTKHTCRRRATTTIGHRLALHLADHSVFCSCRAAATALRVLAALAAALEGGPVDVTVAKLMLKILRLMVWW</sequence>
<dbReference type="EMBL" id="JAAVMX010000001">
    <property type="protein sequence ID" value="KAF4512663.1"/>
    <property type="molecule type" value="Genomic_DNA"/>
</dbReference>
<evidence type="ECO:0000313" key="1">
    <source>
        <dbReference type="EMBL" id="KAF4512663.1"/>
    </source>
</evidence>
<protein>
    <submittedName>
        <fullName evidence="1">Uncharacterized protein</fullName>
    </submittedName>
</protein>